<dbReference type="GO" id="GO:0008270">
    <property type="term" value="F:zinc ion binding"/>
    <property type="evidence" value="ECO:0007669"/>
    <property type="project" value="UniProtKB-KW"/>
</dbReference>
<dbReference type="EMBL" id="MZMZ02005643">
    <property type="protein sequence ID" value="RQM13887.1"/>
    <property type="molecule type" value="Genomic_DNA"/>
</dbReference>
<dbReference type="InterPro" id="IPR036875">
    <property type="entry name" value="Znf_CCHC_sf"/>
</dbReference>
<gene>
    <name evidence="4" type="ORF">B5M09_013113</name>
</gene>
<dbReference type="Proteomes" id="UP000284702">
    <property type="component" value="Unassembled WGS sequence"/>
</dbReference>
<feature type="domain" description="CCHC-type" evidence="3">
    <location>
        <begin position="59"/>
        <end position="74"/>
    </location>
</feature>
<comment type="caution">
    <text evidence="4">The sequence shown here is derived from an EMBL/GenBank/DDBJ whole genome shotgun (WGS) entry which is preliminary data.</text>
</comment>
<keyword evidence="1" id="KW-0479">Metal-binding</keyword>
<keyword evidence="1" id="KW-0863">Zinc-finger</keyword>
<evidence type="ECO:0000256" key="2">
    <source>
        <dbReference type="SAM" id="MobiDB-lite"/>
    </source>
</evidence>
<feature type="compositionally biased region" description="Basic residues" evidence="2">
    <location>
        <begin position="1"/>
        <end position="23"/>
    </location>
</feature>
<dbReference type="PROSITE" id="PS50158">
    <property type="entry name" value="ZF_CCHC"/>
    <property type="match status" value="1"/>
</dbReference>
<dbReference type="SUPFAM" id="SSF57756">
    <property type="entry name" value="Retrovirus zinc finger-like domains"/>
    <property type="match status" value="1"/>
</dbReference>
<keyword evidence="5" id="KW-1185">Reference proteome</keyword>
<evidence type="ECO:0000313" key="5">
    <source>
        <dbReference type="Proteomes" id="UP000284702"/>
    </source>
</evidence>
<dbReference type="GO" id="GO:0003676">
    <property type="term" value="F:nucleic acid binding"/>
    <property type="evidence" value="ECO:0007669"/>
    <property type="project" value="InterPro"/>
</dbReference>
<protein>
    <recommendedName>
        <fullName evidence="3">CCHC-type domain-containing protein</fullName>
    </recommendedName>
</protein>
<dbReference type="InterPro" id="IPR001878">
    <property type="entry name" value="Znf_CCHC"/>
</dbReference>
<proteinExistence type="predicted"/>
<sequence>MPRWKTRRLRQRLRQQPQHHRGRPSLDDRKAAVAAKVDLPGAPASEQDSAKYDRKKATCLKCGSKNHKAVNCPKCAPGESERLLKEQMDKWKRARNKVTKLQGSANKFLGREAMIEGIVSVTTTLLDNGSNVTLVTASLMKSQDRDGVDAKVISPEPSVI</sequence>
<feature type="region of interest" description="Disordered" evidence="2">
    <location>
        <begin position="1"/>
        <end position="29"/>
    </location>
</feature>
<dbReference type="AlphaFoldDB" id="A0A425CA75"/>
<name>A0A425CA75_APHAT</name>
<organism evidence="4 5">
    <name type="scientific">Aphanomyces astaci</name>
    <name type="common">Crayfish plague agent</name>
    <dbReference type="NCBI Taxonomy" id="112090"/>
    <lineage>
        <taxon>Eukaryota</taxon>
        <taxon>Sar</taxon>
        <taxon>Stramenopiles</taxon>
        <taxon>Oomycota</taxon>
        <taxon>Saprolegniomycetes</taxon>
        <taxon>Saprolegniales</taxon>
        <taxon>Verrucalvaceae</taxon>
        <taxon>Aphanomyces</taxon>
    </lineage>
</organism>
<evidence type="ECO:0000313" key="4">
    <source>
        <dbReference type="EMBL" id="RQM13887.1"/>
    </source>
</evidence>
<reference evidence="4" key="1">
    <citation type="submission" date="2018-07" db="EMBL/GenBank/DDBJ databases">
        <title>Annotation of Aphanomyces astaci genome assembly.</title>
        <authorList>
            <person name="Studholme D.J."/>
        </authorList>
    </citation>
    <scope>NUCLEOTIDE SEQUENCE [LARGE SCALE GENOMIC DNA]</scope>
    <source>
        <strain evidence="4">Pc</strain>
    </source>
</reference>
<accession>A0A425CA75</accession>
<evidence type="ECO:0000259" key="3">
    <source>
        <dbReference type="PROSITE" id="PS50158"/>
    </source>
</evidence>
<evidence type="ECO:0000256" key="1">
    <source>
        <dbReference type="PROSITE-ProRule" id="PRU00047"/>
    </source>
</evidence>
<keyword evidence="1" id="KW-0862">Zinc</keyword>